<reference evidence="2" key="1">
    <citation type="submission" date="2022-01" db="EMBL/GenBank/DDBJ databases">
        <authorList>
            <person name="Jo J.-H."/>
            <person name="Im W.-T."/>
        </authorList>
    </citation>
    <scope>NUCLEOTIDE SEQUENCE</scope>
    <source>
        <strain evidence="2">NA20</strain>
    </source>
</reference>
<protein>
    <submittedName>
        <fullName evidence="2">Uncharacterized protein</fullName>
    </submittedName>
</protein>
<accession>A0ABS9KL67</accession>
<organism evidence="2 3">
    <name type="scientific">Terrimonas ginsenosidimutans</name>
    <dbReference type="NCBI Taxonomy" id="2908004"/>
    <lineage>
        <taxon>Bacteria</taxon>
        <taxon>Pseudomonadati</taxon>
        <taxon>Bacteroidota</taxon>
        <taxon>Chitinophagia</taxon>
        <taxon>Chitinophagales</taxon>
        <taxon>Chitinophagaceae</taxon>
        <taxon>Terrimonas</taxon>
    </lineage>
</organism>
<sequence>MEHKKTIDAKIERALEGLDGIQRAAAQPWLYSRVMGRLQREEKTVWESIGSFLSKPAVAMAGLTTILVLNLFVLFKQNSLQDATAVAGANQGVQITDSESIIASNSSFDYENLVQP</sequence>
<proteinExistence type="predicted"/>
<feature type="transmembrane region" description="Helical" evidence="1">
    <location>
        <begin position="57"/>
        <end position="75"/>
    </location>
</feature>
<keyword evidence="3" id="KW-1185">Reference proteome</keyword>
<name>A0ABS9KL67_9BACT</name>
<dbReference type="Proteomes" id="UP001165367">
    <property type="component" value="Unassembled WGS sequence"/>
</dbReference>
<keyword evidence="1" id="KW-0812">Transmembrane</keyword>
<keyword evidence="1" id="KW-1133">Transmembrane helix</keyword>
<comment type="caution">
    <text evidence="2">The sequence shown here is derived from an EMBL/GenBank/DDBJ whole genome shotgun (WGS) entry which is preliminary data.</text>
</comment>
<evidence type="ECO:0000313" key="2">
    <source>
        <dbReference type="EMBL" id="MCG2613068.1"/>
    </source>
</evidence>
<evidence type="ECO:0000256" key="1">
    <source>
        <dbReference type="SAM" id="Phobius"/>
    </source>
</evidence>
<keyword evidence="1" id="KW-0472">Membrane</keyword>
<gene>
    <name evidence="2" type="ORF">LZZ85_02215</name>
</gene>
<evidence type="ECO:0000313" key="3">
    <source>
        <dbReference type="Proteomes" id="UP001165367"/>
    </source>
</evidence>
<dbReference type="EMBL" id="JAKLTR010000001">
    <property type="protein sequence ID" value="MCG2613068.1"/>
    <property type="molecule type" value="Genomic_DNA"/>
</dbReference>
<dbReference type="RefSeq" id="WP_237868293.1">
    <property type="nucleotide sequence ID" value="NZ_JAKLTR010000001.1"/>
</dbReference>